<evidence type="ECO:0000313" key="6">
    <source>
        <dbReference type="EMBL" id="MBB3943296.1"/>
    </source>
</evidence>
<dbReference type="PANTHER" id="PTHR36926:SF1">
    <property type="entry name" value="COLICIN V PRODUCTION PROTEIN"/>
    <property type="match status" value="1"/>
</dbReference>
<evidence type="ECO:0000256" key="1">
    <source>
        <dbReference type="ARBA" id="ARBA00004141"/>
    </source>
</evidence>
<feature type="transmembrane region" description="Helical" evidence="5">
    <location>
        <begin position="32"/>
        <end position="50"/>
    </location>
</feature>
<dbReference type="Pfam" id="PF02674">
    <property type="entry name" value="Colicin_V"/>
    <property type="match status" value="1"/>
</dbReference>
<proteinExistence type="predicted"/>
<dbReference type="Proteomes" id="UP000581447">
    <property type="component" value="Unassembled WGS sequence"/>
</dbReference>
<sequence length="174" mass="18652">MTAFDIIVFFLIGSGAVFGLLRGFVQETLSMIAWILVIAAVRILHAPATSALAETIGSETSAAIVAFLAIVIVIYALGTWIAKSLGARSRKSLLGPFDRVLGFGFGMLKGLMMATLIFLLLVMGYGMFFGADEARPEWMTQSRTYPLLNASGTAMSDFVRENRGADDEAAGTNE</sequence>
<protein>
    <submittedName>
        <fullName evidence="6">Membrane protein required for colicin V production</fullName>
    </submittedName>
</protein>
<keyword evidence="4 5" id="KW-0472">Membrane</keyword>
<comment type="subcellular location">
    <subcellularLocation>
        <location evidence="1">Membrane</location>
        <topology evidence="1">Multi-pass membrane protein</topology>
    </subcellularLocation>
</comment>
<name>A0A840B268_9SPHN</name>
<dbReference type="EMBL" id="JACIEA010000002">
    <property type="protein sequence ID" value="MBB3943296.1"/>
    <property type="molecule type" value="Genomic_DNA"/>
</dbReference>
<dbReference type="AlphaFoldDB" id="A0A840B268"/>
<feature type="transmembrane region" description="Helical" evidence="5">
    <location>
        <begin position="103"/>
        <end position="128"/>
    </location>
</feature>
<organism evidence="6 7">
    <name type="scientific">Sphingorhabdus rigui</name>
    <dbReference type="NCBI Taxonomy" id="1282858"/>
    <lineage>
        <taxon>Bacteria</taxon>
        <taxon>Pseudomonadati</taxon>
        <taxon>Pseudomonadota</taxon>
        <taxon>Alphaproteobacteria</taxon>
        <taxon>Sphingomonadales</taxon>
        <taxon>Sphingomonadaceae</taxon>
        <taxon>Sphingorhabdus</taxon>
    </lineage>
</organism>
<keyword evidence="2 5" id="KW-0812">Transmembrane</keyword>
<dbReference type="RefSeq" id="WP_183941631.1">
    <property type="nucleotide sequence ID" value="NZ_BAABBG010000005.1"/>
</dbReference>
<accession>A0A840B268</accession>
<feature type="transmembrane region" description="Helical" evidence="5">
    <location>
        <begin position="62"/>
        <end position="82"/>
    </location>
</feature>
<evidence type="ECO:0000256" key="2">
    <source>
        <dbReference type="ARBA" id="ARBA00022692"/>
    </source>
</evidence>
<keyword evidence="3 5" id="KW-1133">Transmembrane helix</keyword>
<dbReference type="GO" id="GO:0016020">
    <property type="term" value="C:membrane"/>
    <property type="evidence" value="ECO:0007669"/>
    <property type="project" value="UniProtKB-SubCell"/>
</dbReference>
<evidence type="ECO:0000256" key="3">
    <source>
        <dbReference type="ARBA" id="ARBA00022989"/>
    </source>
</evidence>
<dbReference type="InterPro" id="IPR052719">
    <property type="entry name" value="CvpA-like"/>
</dbReference>
<feature type="transmembrane region" description="Helical" evidence="5">
    <location>
        <begin position="6"/>
        <end position="25"/>
    </location>
</feature>
<reference evidence="6 7" key="1">
    <citation type="submission" date="2020-08" db="EMBL/GenBank/DDBJ databases">
        <title>Genomic Encyclopedia of Type Strains, Phase IV (KMG-IV): sequencing the most valuable type-strain genomes for metagenomic binning, comparative biology and taxonomic classification.</title>
        <authorList>
            <person name="Goeker M."/>
        </authorList>
    </citation>
    <scope>NUCLEOTIDE SEQUENCE [LARGE SCALE GENOMIC DNA]</scope>
    <source>
        <strain evidence="6 7">DSM 29050</strain>
    </source>
</reference>
<evidence type="ECO:0000313" key="7">
    <source>
        <dbReference type="Proteomes" id="UP000581447"/>
    </source>
</evidence>
<dbReference type="InterPro" id="IPR003825">
    <property type="entry name" value="Colicin-V_CvpA"/>
</dbReference>
<evidence type="ECO:0000256" key="5">
    <source>
        <dbReference type="SAM" id="Phobius"/>
    </source>
</evidence>
<keyword evidence="7" id="KW-1185">Reference proteome</keyword>
<evidence type="ECO:0000256" key="4">
    <source>
        <dbReference type="ARBA" id="ARBA00023136"/>
    </source>
</evidence>
<gene>
    <name evidence="6" type="ORF">GGR91_001554</name>
</gene>
<dbReference type="GO" id="GO:0009403">
    <property type="term" value="P:toxin biosynthetic process"/>
    <property type="evidence" value="ECO:0007669"/>
    <property type="project" value="InterPro"/>
</dbReference>
<dbReference type="PANTHER" id="PTHR36926">
    <property type="entry name" value="COLICIN V PRODUCTION PROTEIN"/>
    <property type="match status" value="1"/>
</dbReference>
<comment type="caution">
    <text evidence="6">The sequence shown here is derived from an EMBL/GenBank/DDBJ whole genome shotgun (WGS) entry which is preliminary data.</text>
</comment>